<dbReference type="InterPro" id="IPR043203">
    <property type="entry name" value="VGCC_Ca_Na"/>
</dbReference>
<keyword evidence="10" id="KW-1185">Reference proteome</keyword>
<dbReference type="GO" id="GO:0086010">
    <property type="term" value="P:membrane depolarization during action potential"/>
    <property type="evidence" value="ECO:0007669"/>
    <property type="project" value="TreeGrafter"/>
</dbReference>
<dbReference type="GO" id="GO:0019228">
    <property type="term" value="P:neuronal action potential"/>
    <property type="evidence" value="ECO:0007669"/>
    <property type="project" value="TreeGrafter"/>
</dbReference>
<evidence type="ECO:0000256" key="7">
    <source>
        <dbReference type="SAM" id="SignalP"/>
    </source>
</evidence>
<feature type="signal peptide" evidence="7">
    <location>
        <begin position="1"/>
        <end position="15"/>
    </location>
</feature>
<proteinExistence type="predicted"/>
<evidence type="ECO:0000256" key="5">
    <source>
        <dbReference type="SAM" id="MobiDB-lite"/>
    </source>
</evidence>
<feature type="non-terminal residue" evidence="9">
    <location>
        <position position="184"/>
    </location>
</feature>
<dbReference type="Proteomes" id="UP000595437">
    <property type="component" value="Chromosome 13"/>
</dbReference>
<sequence length="184" mass="20525">GVVLGLILLSSFVMTLEDIWFETRPVLIDCLYYLDRILTPSSSSPWDPSVLQQRLVLAGLCHRDRVPHQLYRQSPGCSQHSHFQNHADPSSPEATAGHGKMEGMKVVVNALIGALPSIFNVLLVCIVFWLIFAIIGCIDKKSGERYSNEIIPNKTVCLNQTNGQWVNSKVTFDNVMIAYLALLQ</sequence>
<evidence type="ECO:0000256" key="4">
    <source>
        <dbReference type="ARBA" id="ARBA00023136"/>
    </source>
</evidence>
<keyword evidence="3 6" id="KW-1133">Transmembrane helix</keyword>
<dbReference type="InterPro" id="IPR005821">
    <property type="entry name" value="Ion_trans_dom"/>
</dbReference>
<evidence type="ECO:0000256" key="3">
    <source>
        <dbReference type="ARBA" id="ARBA00022989"/>
    </source>
</evidence>
<comment type="subcellular location">
    <subcellularLocation>
        <location evidence="1">Membrane</location>
        <topology evidence="1">Multi-pass membrane protein</topology>
    </subcellularLocation>
</comment>
<keyword evidence="9" id="KW-0813">Transport</keyword>
<keyword evidence="2 6" id="KW-0812">Transmembrane</keyword>
<feature type="domain" description="Ion transport" evidence="8">
    <location>
        <begin position="100"/>
        <end position="184"/>
    </location>
</feature>
<protein>
    <submittedName>
        <fullName evidence="9">Sodium channel protein</fullName>
    </submittedName>
</protein>
<keyword evidence="9" id="KW-0406">Ion transport</keyword>
<dbReference type="EMBL" id="CP045902">
    <property type="protein sequence ID" value="QQP38493.1"/>
    <property type="molecule type" value="Genomic_DNA"/>
</dbReference>
<evidence type="ECO:0000313" key="10">
    <source>
        <dbReference type="Proteomes" id="UP000595437"/>
    </source>
</evidence>
<dbReference type="Pfam" id="PF00520">
    <property type="entry name" value="Ion_trans"/>
    <property type="match status" value="1"/>
</dbReference>
<dbReference type="GO" id="GO:0005248">
    <property type="term" value="F:voltage-gated sodium channel activity"/>
    <property type="evidence" value="ECO:0007669"/>
    <property type="project" value="TreeGrafter"/>
</dbReference>
<dbReference type="GO" id="GO:0001518">
    <property type="term" value="C:voltage-gated sodium channel complex"/>
    <property type="evidence" value="ECO:0007669"/>
    <property type="project" value="TreeGrafter"/>
</dbReference>
<evidence type="ECO:0000256" key="6">
    <source>
        <dbReference type="SAM" id="Phobius"/>
    </source>
</evidence>
<keyword evidence="7" id="KW-0732">Signal</keyword>
<feature type="region of interest" description="Disordered" evidence="5">
    <location>
        <begin position="75"/>
        <end position="97"/>
    </location>
</feature>
<dbReference type="PANTHER" id="PTHR10037">
    <property type="entry name" value="VOLTAGE-GATED CATION CHANNEL CALCIUM AND SODIUM"/>
    <property type="match status" value="1"/>
</dbReference>
<evidence type="ECO:0000256" key="2">
    <source>
        <dbReference type="ARBA" id="ARBA00022692"/>
    </source>
</evidence>
<dbReference type="PANTHER" id="PTHR10037:SF62">
    <property type="entry name" value="SODIUM CHANNEL PROTEIN 60E"/>
    <property type="match status" value="1"/>
</dbReference>
<keyword evidence="4 6" id="KW-0472">Membrane</keyword>
<dbReference type="OrthoDB" id="2984333at2759"/>
<organism evidence="9 10">
    <name type="scientific">Caligus rogercresseyi</name>
    <name type="common">Sea louse</name>
    <dbReference type="NCBI Taxonomy" id="217165"/>
    <lineage>
        <taxon>Eukaryota</taxon>
        <taxon>Metazoa</taxon>
        <taxon>Ecdysozoa</taxon>
        <taxon>Arthropoda</taxon>
        <taxon>Crustacea</taxon>
        <taxon>Multicrustacea</taxon>
        <taxon>Hexanauplia</taxon>
        <taxon>Copepoda</taxon>
        <taxon>Siphonostomatoida</taxon>
        <taxon>Caligidae</taxon>
        <taxon>Caligus</taxon>
    </lineage>
</organism>
<gene>
    <name evidence="9" type="ORF">FKW44_019073</name>
</gene>
<keyword evidence="9" id="KW-0407">Ion channel</keyword>
<feature type="compositionally biased region" description="Polar residues" evidence="5">
    <location>
        <begin position="75"/>
        <end position="88"/>
    </location>
</feature>
<reference evidence="10" key="1">
    <citation type="submission" date="2021-01" db="EMBL/GenBank/DDBJ databases">
        <title>Caligus Genome Assembly.</title>
        <authorList>
            <person name="Gallardo-Escarate C."/>
        </authorList>
    </citation>
    <scope>NUCLEOTIDE SEQUENCE [LARGE SCALE GENOMIC DNA]</scope>
</reference>
<evidence type="ECO:0000259" key="8">
    <source>
        <dbReference type="Pfam" id="PF00520"/>
    </source>
</evidence>
<evidence type="ECO:0000313" key="9">
    <source>
        <dbReference type="EMBL" id="QQP38493.1"/>
    </source>
</evidence>
<accession>A0A7T8GVD2</accession>
<feature type="chain" id="PRO_5030639699" evidence="7">
    <location>
        <begin position="16"/>
        <end position="184"/>
    </location>
</feature>
<evidence type="ECO:0000256" key="1">
    <source>
        <dbReference type="ARBA" id="ARBA00004141"/>
    </source>
</evidence>
<name>A0A7T8GVD2_CALRO</name>
<dbReference type="AlphaFoldDB" id="A0A7T8GVD2"/>
<feature type="non-terminal residue" evidence="9">
    <location>
        <position position="1"/>
    </location>
</feature>
<feature type="transmembrane region" description="Helical" evidence="6">
    <location>
        <begin position="110"/>
        <end position="138"/>
    </location>
</feature>
<dbReference type="Gene3D" id="1.10.287.70">
    <property type="match status" value="1"/>
</dbReference>